<dbReference type="Pfam" id="PF03016">
    <property type="entry name" value="Exostosin_GT47"/>
    <property type="match status" value="1"/>
</dbReference>
<protein>
    <submittedName>
        <fullName evidence="7">Exostosin, GT47 domain</fullName>
    </submittedName>
</protein>
<comment type="similarity">
    <text evidence="2">Belongs to the glycosyltransferase 47 family.</text>
</comment>
<keyword evidence="4" id="KW-0812">Transmembrane</keyword>
<accession>A0AAN8Z5S7</accession>
<feature type="domain" description="Exostosin GT47" evidence="6">
    <location>
        <begin position="59"/>
        <end position="343"/>
    </location>
</feature>
<dbReference type="GO" id="GO:0016757">
    <property type="term" value="F:glycosyltransferase activity"/>
    <property type="evidence" value="ECO:0007669"/>
    <property type="project" value="UniProtKB-KW"/>
</dbReference>
<evidence type="ECO:0000313" key="8">
    <source>
        <dbReference type="Proteomes" id="UP001370490"/>
    </source>
</evidence>
<dbReference type="InterPro" id="IPR004263">
    <property type="entry name" value="Exostosin"/>
</dbReference>
<keyword evidence="8" id="KW-1185">Reference proteome</keyword>
<evidence type="ECO:0000256" key="4">
    <source>
        <dbReference type="ARBA" id="ARBA00022968"/>
    </source>
</evidence>
<dbReference type="GO" id="GO:0000139">
    <property type="term" value="C:Golgi membrane"/>
    <property type="evidence" value="ECO:0007669"/>
    <property type="project" value="UniProtKB-SubCell"/>
</dbReference>
<dbReference type="InterPro" id="IPR040911">
    <property type="entry name" value="Exostosin_GT47"/>
</dbReference>
<evidence type="ECO:0000256" key="3">
    <source>
        <dbReference type="ARBA" id="ARBA00022676"/>
    </source>
</evidence>
<evidence type="ECO:0000256" key="2">
    <source>
        <dbReference type="ARBA" id="ARBA00010271"/>
    </source>
</evidence>
<comment type="caution">
    <text evidence="7">The sequence shown here is derived from an EMBL/GenBank/DDBJ whole genome shotgun (WGS) entry which is preliminary data.</text>
</comment>
<evidence type="ECO:0000313" key="7">
    <source>
        <dbReference type="EMBL" id="KAK6927539.1"/>
    </source>
</evidence>
<dbReference type="Proteomes" id="UP001370490">
    <property type="component" value="Unassembled WGS sequence"/>
</dbReference>
<organism evidence="7 8">
    <name type="scientific">Dillenia turbinata</name>
    <dbReference type="NCBI Taxonomy" id="194707"/>
    <lineage>
        <taxon>Eukaryota</taxon>
        <taxon>Viridiplantae</taxon>
        <taxon>Streptophyta</taxon>
        <taxon>Embryophyta</taxon>
        <taxon>Tracheophyta</taxon>
        <taxon>Spermatophyta</taxon>
        <taxon>Magnoliopsida</taxon>
        <taxon>eudicotyledons</taxon>
        <taxon>Gunneridae</taxon>
        <taxon>Pentapetalae</taxon>
        <taxon>Dilleniales</taxon>
        <taxon>Dilleniaceae</taxon>
        <taxon>Dillenia</taxon>
    </lineage>
</organism>
<keyword evidence="5" id="KW-0333">Golgi apparatus</keyword>
<evidence type="ECO:0000256" key="1">
    <source>
        <dbReference type="ARBA" id="ARBA00004323"/>
    </source>
</evidence>
<dbReference type="PANTHER" id="PTHR11062">
    <property type="entry name" value="EXOSTOSIN HEPARAN SULFATE GLYCOSYLTRANSFERASE -RELATED"/>
    <property type="match status" value="1"/>
</dbReference>
<proteinExistence type="inferred from homology"/>
<name>A0AAN8Z5S7_9MAGN</name>
<dbReference type="PANTHER" id="PTHR11062:SF365">
    <property type="entry name" value="EXOSTOSIN GT47 DOMAIN-CONTAINING PROTEIN"/>
    <property type="match status" value="1"/>
</dbReference>
<keyword evidence="3" id="KW-0328">Glycosyltransferase</keyword>
<dbReference type="EMBL" id="JBAMMX010000014">
    <property type="protein sequence ID" value="KAK6927539.1"/>
    <property type="molecule type" value="Genomic_DNA"/>
</dbReference>
<dbReference type="AlphaFoldDB" id="A0AAN8Z5S7"/>
<evidence type="ECO:0000259" key="6">
    <source>
        <dbReference type="Pfam" id="PF03016"/>
    </source>
</evidence>
<gene>
    <name evidence="7" type="ORF">RJ641_006130</name>
</gene>
<comment type="subcellular location">
    <subcellularLocation>
        <location evidence="1">Golgi apparatus membrane</location>
        <topology evidence="1">Single-pass type II membrane protein</topology>
    </subcellularLocation>
</comment>
<sequence>MERSNVERMEQGLARARASIRRAIRSPSNTFYKKDGSFIPRGSIYRNPFAFHQSHIEMEKQFKVWTYTEGNPPIAHAGPVKSIYATEGQFIDEMESGKSRFQAHDPNEALAFFIPISVVNIIQYVYKPYTDYSRNRLQNIVVDYIGVISSKYRYWNRSNGADHFMVSCHDWAPEISAAQPDLFKNFIRVLCNANTSEGFKPSRDVSLPEINLRKGSLGPQISLVQANHNRSILAFFAGGDHGEVRKILFRHWKDKNDSGIQVHHYLPKTKSYSKLMGQSKYCLCPGGYEVASPRVVESIHAGCVPVIISDNYVLPFSDVLDWSKFSVHIPIAKIPEIKRILEEIPLEMYLEMQKRVFKVRRHFVLNRPSKPYDVLHMIMHSIWLRRLNIKIPS</sequence>
<reference evidence="7 8" key="1">
    <citation type="submission" date="2023-12" db="EMBL/GenBank/DDBJ databases">
        <title>A high-quality genome assembly for Dillenia turbinata (Dilleniales).</title>
        <authorList>
            <person name="Chanderbali A."/>
        </authorList>
    </citation>
    <scope>NUCLEOTIDE SEQUENCE [LARGE SCALE GENOMIC DNA]</scope>
    <source>
        <strain evidence="7">LSX21</strain>
        <tissue evidence="7">Leaf</tissue>
    </source>
</reference>
<keyword evidence="4" id="KW-0735">Signal-anchor</keyword>
<evidence type="ECO:0000256" key="5">
    <source>
        <dbReference type="ARBA" id="ARBA00023034"/>
    </source>
</evidence>
<keyword evidence="3" id="KW-0808">Transferase</keyword>